<dbReference type="RefSeq" id="WP_220756921.1">
    <property type="nucleotide sequence ID" value="NZ_BPEU01000013.1"/>
</dbReference>
<gene>
    <name evidence="1" type="ORF">TUM3794_20410</name>
</gene>
<sequence length="133" mass="15017">MKQITKTAAKTIRHELNAILEQYNKENKHGLTVTLGDASYTENSITFKTTAAVKIEGIPAEIEPTKKALDFLNYAELLGLNKSDLGRKFISNGREFTLCGYKPRSTKRPFVAKAPDGQDYVFEREFILNQFKA</sequence>
<reference evidence="1 2" key="1">
    <citation type="submission" date="2021-05" db="EMBL/GenBank/DDBJ databases">
        <title>Molecular characterization for Shewanella algae harboring chromosomal blaOXA-55-like strains isolated from clinical and environment sample.</title>
        <authorList>
            <person name="Ohama Y."/>
            <person name="Aoki K."/>
            <person name="Harada S."/>
            <person name="Moriya K."/>
            <person name="Ishii Y."/>
            <person name="Tateda K."/>
        </authorList>
    </citation>
    <scope>NUCLEOTIDE SEQUENCE [LARGE SCALE GENOMIC DNA]</scope>
    <source>
        <strain evidence="1 2">MBTL60-118</strain>
    </source>
</reference>
<evidence type="ECO:0000313" key="2">
    <source>
        <dbReference type="Proteomes" id="UP000773469"/>
    </source>
</evidence>
<accession>A0ABQ4P0H8</accession>
<keyword evidence="2" id="KW-1185">Reference proteome</keyword>
<evidence type="ECO:0000313" key="1">
    <source>
        <dbReference type="EMBL" id="GIU41016.1"/>
    </source>
</evidence>
<name>A0ABQ4P0H8_SHECO</name>
<proteinExistence type="predicted"/>
<dbReference type="Proteomes" id="UP000773469">
    <property type="component" value="Unassembled WGS sequence"/>
</dbReference>
<protein>
    <submittedName>
        <fullName evidence="1">Uncharacterized protein</fullName>
    </submittedName>
</protein>
<comment type="caution">
    <text evidence="1">The sequence shown here is derived from an EMBL/GenBank/DDBJ whole genome shotgun (WGS) entry which is preliminary data.</text>
</comment>
<dbReference type="EMBL" id="BPEU01000013">
    <property type="protein sequence ID" value="GIU41016.1"/>
    <property type="molecule type" value="Genomic_DNA"/>
</dbReference>
<organism evidence="1 2">
    <name type="scientific">Shewanella colwelliana</name>
    <name type="common">Alteromonas colwelliana</name>
    <dbReference type="NCBI Taxonomy" id="23"/>
    <lineage>
        <taxon>Bacteria</taxon>
        <taxon>Pseudomonadati</taxon>
        <taxon>Pseudomonadota</taxon>
        <taxon>Gammaproteobacteria</taxon>
        <taxon>Alteromonadales</taxon>
        <taxon>Shewanellaceae</taxon>
        <taxon>Shewanella</taxon>
    </lineage>
</organism>